<dbReference type="InterPro" id="IPR034768">
    <property type="entry name" value="4FE4S_WBL"/>
</dbReference>
<accession>A0A6J5SVQ0</accession>
<dbReference type="GO" id="GO:0003677">
    <property type="term" value="F:DNA binding"/>
    <property type="evidence" value="ECO:0007669"/>
    <property type="project" value="UniProtKB-KW"/>
</dbReference>
<evidence type="ECO:0000256" key="2">
    <source>
        <dbReference type="ARBA" id="ARBA00006597"/>
    </source>
</evidence>
<comment type="similarity">
    <text evidence="2">Belongs to the WhiB family.</text>
</comment>
<keyword evidence="9" id="KW-1015">Disulfide bond</keyword>
<protein>
    <submittedName>
        <fullName evidence="12">WhiB-like iron-sulfur binding domain containing protein</fullName>
    </submittedName>
</protein>
<organism evidence="12">
    <name type="scientific">uncultured Caudovirales phage</name>
    <dbReference type="NCBI Taxonomy" id="2100421"/>
    <lineage>
        <taxon>Viruses</taxon>
        <taxon>Duplodnaviria</taxon>
        <taxon>Heunggongvirae</taxon>
        <taxon>Uroviricota</taxon>
        <taxon>Caudoviricetes</taxon>
        <taxon>Peduoviridae</taxon>
        <taxon>Maltschvirus</taxon>
        <taxon>Maltschvirus maltsch</taxon>
    </lineage>
</organism>
<sequence>MDRLEVPNVSAPYPQFDGSQLCAQTDPEVFFPTQESDRSHVEQAKAICARCHFANPCLDWAVARSIVGIWAGTNPRERVKIARERGITQLHITDQLTA</sequence>
<dbReference type="PANTHER" id="PTHR38839:SF4">
    <property type="entry name" value="TRANSCRIPTIONAL REGULATOR WHIB"/>
    <property type="match status" value="1"/>
</dbReference>
<dbReference type="InterPro" id="IPR003482">
    <property type="entry name" value="Whib"/>
</dbReference>
<dbReference type="GO" id="GO:0051539">
    <property type="term" value="F:4 iron, 4 sulfur cluster binding"/>
    <property type="evidence" value="ECO:0007669"/>
    <property type="project" value="UniProtKB-KW"/>
</dbReference>
<keyword evidence="8" id="KW-0238">DNA-binding</keyword>
<reference evidence="12" key="1">
    <citation type="submission" date="2020-05" db="EMBL/GenBank/DDBJ databases">
        <authorList>
            <person name="Chiriac C."/>
            <person name="Salcher M."/>
            <person name="Ghai R."/>
            <person name="Kavagutti S V."/>
        </authorList>
    </citation>
    <scope>NUCLEOTIDE SEQUENCE</scope>
</reference>
<evidence type="ECO:0000259" key="11">
    <source>
        <dbReference type="PROSITE" id="PS51674"/>
    </source>
</evidence>
<keyword evidence="10" id="KW-0804">Transcription</keyword>
<name>A0A6J5SVQ0_9CAUD</name>
<evidence type="ECO:0000256" key="5">
    <source>
        <dbReference type="ARBA" id="ARBA00023004"/>
    </source>
</evidence>
<evidence type="ECO:0000313" key="12">
    <source>
        <dbReference type="EMBL" id="CAB4218691.1"/>
    </source>
</evidence>
<evidence type="ECO:0000256" key="4">
    <source>
        <dbReference type="ARBA" id="ARBA00022723"/>
    </source>
</evidence>
<evidence type="ECO:0000256" key="6">
    <source>
        <dbReference type="ARBA" id="ARBA00023014"/>
    </source>
</evidence>
<keyword evidence="3" id="KW-0004">4Fe-4S</keyword>
<evidence type="ECO:0000256" key="7">
    <source>
        <dbReference type="ARBA" id="ARBA00023015"/>
    </source>
</evidence>
<keyword evidence="5" id="KW-0408">Iron</keyword>
<evidence type="ECO:0000256" key="3">
    <source>
        <dbReference type="ARBA" id="ARBA00022485"/>
    </source>
</evidence>
<gene>
    <name evidence="12" type="ORF">UFOVP1608_45</name>
</gene>
<dbReference type="PROSITE" id="PS51674">
    <property type="entry name" value="4FE4S_WBL"/>
    <property type="match status" value="1"/>
</dbReference>
<dbReference type="GO" id="GO:0047134">
    <property type="term" value="F:protein-disulfide reductase [NAD(P)H] activity"/>
    <property type="evidence" value="ECO:0007669"/>
    <property type="project" value="TreeGrafter"/>
</dbReference>
<dbReference type="GO" id="GO:0046872">
    <property type="term" value="F:metal ion binding"/>
    <property type="evidence" value="ECO:0007669"/>
    <property type="project" value="UniProtKB-KW"/>
</dbReference>
<evidence type="ECO:0000256" key="10">
    <source>
        <dbReference type="ARBA" id="ARBA00023163"/>
    </source>
</evidence>
<keyword evidence="7" id="KW-0805">Transcription regulation</keyword>
<dbReference type="EMBL" id="LR797470">
    <property type="protein sequence ID" value="CAB4218691.1"/>
    <property type="molecule type" value="Genomic_DNA"/>
</dbReference>
<evidence type="ECO:0000256" key="9">
    <source>
        <dbReference type="ARBA" id="ARBA00023157"/>
    </source>
</evidence>
<dbReference type="Pfam" id="PF02467">
    <property type="entry name" value="Whib"/>
    <property type="match status" value="1"/>
</dbReference>
<dbReference type="PANTHER" id="PTHR38839">
    <property type="entry name" value="TRANSCRIPTIONAL REGULATOR WHID-RELATED"/>
    <property type="match status" value="1"/>
</dbReference>
<dbReference type="GO" id="GO:0045892">
    <property type="term" value="P:negative regulation of DNA-templated transcription"/>
    <property type="evidence" value="ECO:0007669"/>
    <property type="project" value="TreeGrafter"/>
</dbReference>
<evidence type="ECO:0000256" key="8">
    <source>
        <dbReference type="ARBA" id="ARBA00023125"/>
    </source>
</evidence>
<keyword evidence="4" id="KW-0479">Metal-binding</keyword>
<comment type="cofactor">
    <cofactor evidence="1">
        <name>[4Fe-4S] cluster</name>
        <dbReference type="ChEBI" id="CHEBI:49883"/>
    </cofactor>
</comment>
<keyword evidence="6" id="KW-0411">Iron-sulfur</keyword>
<proteinExistence type="inferred from homology"/>
<feature type="domain" description="4Fe-4S Wbl-type" evidence="11">
    <location>
        <begin position="21"/>
        <end position="80"/>
    </location>
</feature>
<evidence type="ECO:0000256" key="1">
    <source>
        <dbReference type="ARBA" id="ARBA00001966"/>
    </source>
</evidence>